<dbReference type="Proteomes" id="UP001236014">
    <property type="component" value="Chromosome"/>
</dbReference>
<dbReference type="PRINTS" id="PR00111">
    <property type="entry name" value="ABHYDROLASE"/>
</dbReference>
<protein>
    <submittedName>
        <fullName evidence="2">Alpha/beta hydrolase</fullName>
    </submittedName>
</protein>
<dbReference type="PANTHER" id="PTHR43433">
    <property type="entry name" value="HYDROLASE, ALPHA/BETA FOLD FAMILY PROTEIN"/>
    <property type="match status" value="1"/>
</dbReference>
<dbReference type="InterPro" id="IPR029058">
    <property type="entry name" value="AB_hydrolase_fold"/>
</dbReference>
<proteinExistence type="predicted"/>
<dbReference type="EMBL" id="CP127294">
    <property type="protein sequence ID" value="WIX83153.1"/>
    <property type="molecule type" value="Genomic_DNA"/>
</dbReference>
<keyword evidence="3" id="KW-1185">Reference proteome</keyword>
<gene>
    <name evidence="2" type="ORF">QRX50_21530</name>
</gene>
<dbReference type="RefSeq" id="WP_285973710.1">
    <property type="nucleotide sequence ID" value="NZ_CP127294.1"/>
</dbReference>
<dbReference type="GO" id="GO:0016787">
    <property type="term" value="F:hydrolase activity"/>
    <property type="evidence" value="ECO:0007669"/>
    <property type="project" value="UniProtKB-KW"/>
</dbReference>
<evidence type="ECO:0000313" key="3">
    <source>
        <dbReference type="Proteomes" id="UP001236014"/>
    </source>
</evidence>
<dbReference type="Pfam" id="PF00561">
    <property type="entry name" value="Abhydrolase_1"/>
    <property type="match status" value="1"/>
</dbReference>
<dbReference type="InterPro" id="IPR000073">
    <property type="entry name" value="AB_hydrolase_1"/>
</dbReference>
<name>A0A9Y2N000_9PSEU</name>
<sequence length="286" mass="30632">MSQTTVPSQLTTPNLTVEAGKGVTYAYRRFGNTERDVRPLVFLQHFRGNLDNWDPQLVDTIAAEREVILFDNTGVGGSSGATPRTVTAMAHDALAFLDALGLTDIDVLGFSLGGFVAQELVLIRPLLVNRLVLAGTSHEGGSGFHTWTGETGNAATADEPAAEHLLHLFFAKTPTGVAKGWEFVQRIFTRTEDRDEGVSLATRDAQLDAISAWGIPDPSRLARLAAITQPTLVANGDNDIMVPTPNSKVLADHLPNARLALYPGAGHGFLFHYAAEFAGDVNAFLG</sequence>
<dbReference type="SUPFAM" id="SSF53474">
    <property type="entry name" value="alpha/beta-Hydrolases"/>
    <property type="match status" value="1"/>
</dbReference>
<dbReference type="InterPro" id="IPR050471">
    <property type="entry name" value="AB_hydrolase"/>
</dbReference>
<accession>A0A9Y2N000</accession>
<evidence type="ECO:0000313" key="2">
    <source>
        <dbReference type="EMBL" id="WIX83153.1"/>
    </source>
</evidence>
<keyword evidence="2" id="KW-0378">Hydrolase</keyword>
<dbReference type="AlphaFoldDB" id="A0A9Y2N000"/>
<evidence type="ECO:0000259" key="1">
    <source>
        <dbReference type="Pfam" id="PF00561"/>
    </source>
</evidence>
<reference evidence="2 3" key="1">
    <citation type="submission" date="2023-06" db="EMBL/GenBank/DDBJ databases">
        <authorList>
            <person name="Oyuntsetseg B."/>
            <person name="Kim S.B."/>
        </authorList>
    </citation>
    <scope>NUCLEOTIDE SEQUENCE [LARGE SCALE GENOMIC DNA]</scope>
    <source>
        <strain evidence="2 3">2-15</strain>
    </source>
</reference>
<feature type="domain" description="AB hydrolase-1" evidence="1">
    <location>
        <begin position="39"/>
        <end position="270"/>
    </location>
</feature>
<dbReference type="PANTHER" id="PTHR43433:SF5">
    <property type="entry name" value="AB HYDROLASE-1 DOMAIN-CONTAINING PROTEIN"/>
    <property type="match status" value="1"/>
</dbReference>
<organism evidence="2 3">
    <name type="scientific">Amycolatopsis carbonis</name>
    <dbReference type="NCBI Taxonomy" id="715471"/>
    <lineage>
        <taxon>Bacteria</taxon>
        <taxon>Bacillati</taxon>
        <taxon>Actinomycetota</taxon>
        <taxon>Actinomycetes</taxon>
        <taxon>Pseudonocardiales</taxon>
        <taxon>Pseudonocardiaceae</taxon>
        <taxon>Amycolatopsis</taxon>
    </lineage>
</organism>
<dbReference type="KEGG" id="acab:QRX50_21530"/>
<dbReference type="Gene3D" id="3.40.50.1820">
    <property type="entry name" value="alpha/beta hydrolase"/>
    <property type="match status" value="1"/>
</dbReference>